<dbReference type="Gene3D" id="3.30.450.20">
    <property type="entry name" value="PAS domain"/>
    <property type="match status" value="1"/>
</dbReference>
<feature type="domain" description="GGDEF" evidence="5">
    <location>
        <begin position="610"/>
        <end position="748"/>
    </location>
</feature>
<reference evidence="6" key="1">
    <citation type="journal article" date="2014" name="Int. J. Syst. Evol. Microbiol.">
        <title>Complete genome sequence of Corynebacterium casei LMG S-19264T (=DSM 44701T), isolated from a smear-ripened cheese.</title>
        <authorList>
            <consortium name="US DOE Joint Genome Institute (JGI-PGF)"/>
            <person name="Walter F."/>
            <person name="Albersmeier A."/>
            <person name="Kalinowski J."/>
            <person name="Ruckert C."/>
        </authorList>
    </citation>
    <scope>NUCLEOTIDE SEQUENCE</scope>
    <source>
        <strain evidence="6">JCM 3035</strain>
    </source>
</reference>
<sequence>MDQRSDVAGPPTANPARTTQKRPRPPSPPQAQWSQAARASTFEPASHGSVGGPSFGKPGPEGLGGGTDRRDTVSSQGALLARRPLADSGTSLVPQVVLALVCAAYTIGCMFNWGSQTLALIMGDFGLSAAAAAAAVSCFLAARPGRSRFRPAWLLFALSSAMTAAGNFLWGWYEIVLSRPIPSPSYADLFFLCFAPPAIVGLLVFAKRPVTKSGWICLALDAWLIGGSLLTLSWSLALAQAAKAGGPSVAHTALSLGYPLLDIALISMVLVLHFRRSPVHRSAVNTAIGALALTVMCDALFTSPLLHNDYRSGQLLDAGWFAGSLLLAYAPWVGHRNGQAETEEEGHTRVVVGYVPGPRPGQAAPLPEQPAQVPLQEGGLSRHPAGRPIAGSLAALTPYLAAAVCTLGILYNVLNGRSVDRVVLITGGTVVLALVVRQGIMLLDNITLTQELAQKENHFRSLVQGSSDVIMIAAPNGILQYVSPAAAGVYGRPAEELEGTELASLIHPEDLGCVVHEVRRFLAAGPGKEPTTRIECRFRSGDGGWLNVESTVNRHHGGLILNSRDVTERVRLQAQLQHNAEHDPLTDLPNRALFTQRVQQALSGRRSSDRGTAVLFIDLDGFKAVNDTIGHQAGDELLVQAARRLQDAVRQGDTAARLGGDEFAALIVGDGTRDRTARERHIFELADRLRVTLSQSYSIDGNDVRVAASIGVAFAEPGLGAGELLRNADLAMYRAKAAGKGRVELYAPQMQQDVVRKAELATRLRAALHDGEFALLHQPVVCLDTGRIATVVAQARWRSAQGALLTPADFLRVSEDSDRTAELGRWVLEEAIEQAAERGATGLGVPVAVRMSAGRLLDRSMPLSSVEALLTRHGVASGALVIELAETDPRVSFDELERRLSALRRLGVRIALDGFGSGYAAITALRRLPVDVLKLDRSLVEGVVESARLHKITGGLLRIAHDLGLQSVADGVDRPEQVAALREMGCTHGQGMAFSEPLDEVRLRRALASGHYPVPGRQAEPVLVSGSVAGVYAGGGSGAYTVSGSPGAYATGTALRSHNETPVPPT</sequence>
<feature type="transmembrane region" description="Helical" evidence="2">
    <location>
        <begin position="389"/>
        <end position="410"/>
    </location>
</feature>
<dbReference type="InterPro" id="IPR043128">
    <property type="entry name" value="Rev_trsase/Diguanyl_cyclase"/>
</dbReference>
<keyword evidence="2" id="KW-1133">Transmembrane helix</keyword>
<dbReference type="NCBIfam" id="TIGR00229">
    <property type="entry name" value="sensory_box"/>
    <property type="match status" value="1"/>
</dbReference>
<keyword evidence="7" id="KW-1185">Reference proteome</keyword>
<evidence type="ECO:0000256" key="1">
    <source>
        <dbReference type="SAM" id="MobiDB-lite"/>
    </source>
</evidence>
<evidence type="ECO:0000256" key="2">
    <source>
        <dbReference type="SAM" id="Phobius"/>
    </source>
</evidence>
<dbReference type="CDD" id="cd01949">
    <property type="entry name" value="GGDEF"/>
    <property type="match status" value="1"/>
</dbReference>
<dbReference type="PROSITE" id="PS50887">
    <property type="entry name" value="GGDEF"/>
    <property type="match status" value="1"/>
</dbReference>
<dbReference type="PROSITE" id="PS50112">
    <property type="entry name" value="PAS"/>
    <property type="match status" value="1"/>
</dbReference>
<feature type="transmembrane region" description="Helical" evidence="2">
    <location>
        <begin position="153"/>
        <end position="173"/>
    </location>
</feature>
<dbReference type="Proteomes" id="UP000637788">
    <property type="component" value="Unassembled WGS sequence"/>
</dbReference>
<dbReference type="CDD" id="cd01948">
    <property type="entry name" value="EAL"/>
    <property type="match status" value="1"/>
</dbReference>
<dbReference type="InterPro" id="IPR013655">
    <property type="entry name" value="PAS_fold_3"/>
</dbReference>
<dbReference type="Pfam" id="PF08447">
    <property type="entry name" value="PAS_3"/>
    <property type="match status" value="1"/>
</dbReference>
<organism evidence="6 7">
    <name type="scientific">Streptomyces flaveus</name>
    <dbReference type="NCBI Taxonomy" id="66370"/>
    <lineage>
        <taxon>Bacteria</taxon>
        <taxon>Bacillati</taxon>
        <taxon>Actinomycetota</taxon>
        <taxon>Actinomycetes</taxon>
        <taxon>Kitasatosporales</taxon>
        <taxon>Streptomycetaceae</taxon>
        <taxon>Streptomyces</taxon>
        <taxon>Streptomyces aurantiacus group</taxon>
    </lineage>
</organism>
<feature type="compositionally biased region" description="Low complexity" evidence="1">
    <location>
        <begin position="30"/>
        <end position="41"/>
    </location>
</feature>
<dbReference type="Gene3D" id="3.20.20.450">
    <property type="entry name" value="EAL domain"/>
    <property type="match status" value="1"/>
</dbReference>
<name>A0A917QH81_9ACTN</name>
<dbReference type="SMART" id="SM00267">
    <property type="entry name" value="GGDEF"/>
    <property type="match status" value="1"/>
</dbReference>
<dbReference type="SMART" id="SM00091">
    <property type="entry name" value="PAS"/>
    <property type="match status" value="1"/>
</dbReference>
<feature type="domain" description="PAS" evidence="3">
    <location>
        <begin position="455"/>
        <end position="525"/>
    </location>
</feature>
<dbReference type="SMART" id="SM00052">
    <property type="entry name" value="EAL"/>
    <property type="match status" value="1"/>
</dbReference>
<dbReference type="Gene3D" id="3.30.70.270">
    <property type="match status" value="1"/>
</dbReference>
<keyword evidence="2" id="KW-0812">Transmembrane</keyword>
<evidence type="ECO:0000259" key="5">
    <source>
        <dbReference type="PROSITE" id="PS50887"/>
    </source>
</evidence>
<evidence type="ECO:0000259" key="3">
    <source>
        <dbReference type="PROSITE" id="PS50112"/>
    </source>
</evidence>
<dbReference type="SUPFAM" id="SSF55785">
    <property type="entry name" value="PYP-like sensor domain (PAS domain)"/>
    <property type="match status" value="1"/>
</dbReference>
<keyword evidence="2" id="KW-0472">Membrane</keyword>
<dbReference type="InterPro" id="IPR000160">
    <property type="entry name" value="GGDEF_dom"/>
</dbReference>
<evidence type="ECO:0000259" key="4">
    <source>
        <dbReference type="PROSITE" id="PS50883"/>
    </source>
</evidence>
<evidence type="ECO:0000313" key="7">
    <source>
        <dbReference type="Proteomes" id="UP000637788"/>
    </source>
</evidence>
<dbReference type="PROSITE" id="PS50883">
    <property type="entry name" value="EAL"/>
    <property type="match status" value="1"/>
</dbReference>
<dbReference type="Pfam" id="PF00563">
    <property type="entry name" value="EAL"/>
    <property type="match status" value="1"/>
</dbReference>
<feature type="transmembrane region" description="Helical" evidence="2">
    <location>
        <begin position="256"/>
        <end position="274"/>
    </location>
</feature>
<feature type="domain" description="EAL" evidence="4">
    <location>
        <begin position="757"/>
        <end position="1011"/>
    </location>
</feature>
<dbReference type="SUPFAM" id="SSF55073">
    <property type="entry name" value="Nucleotide cyclase"/>
    <property type="match status" value="1"/>
</dbReference>
<comment type="caution">
    <text evidence="6">The sequence shown here is derived from an EMBL/GenBank/DDBJ whole genome shotgun (WGS) entry which is preliminary data.</text>
</comment>
<dbReference type="AlphaFoldDB" id="A0A917QH81"/>
<feature type="transmembrane region" description="Helical" evidence="2">
    <location>
        <begin position="213"/>
        <end position="236"/>
    </location>
</feature>
<dbReference type="InterPro" id="IPR052155">
    <property type="entry name" value="Biofilm_reg_signaling"/>
</dbReference>
<protein>
    <submittedName>
        <fullName evidence="6">Membrane associated phosphodiesterase</fullName>
    </submittedName>
</protein>
<feature type="transmembrane region" description="Helical" evidence="2">
    <location>
        <begin position="92"/>
        <end position="113"/>
    </location>
</feature>
<proteinExistence type="predicted"/>
<dbReference type="InterPro" id="IPR035919">
    <property type="entry name" value="EAL_sf"/>
</dbReference>
<dbReference type="InterPro" id="IPR000014">
    <property type="entry name" value="PAS"/>
</dbReference>
<feature type="transmembrane region" description="Helical" evidence="2">
    <location>
        <begin position="119"/>
        <end position="141"/>
    </location>
</feature>
<dbReference type="NCBIfam" id="TIGR00254">
    <property type="entry name" value="GGDEF"/>
    <property type="match status" value="1"/>
</dbReference>
<dbReference type="PANTHER" id="PTHR44757:SF2">
    <property type="entry name" value="BIOFILM ARCHITECTURE MAINTENANCE PROTEIN MBAA"/>
    <property type="match status" value="1"/>
</dbReference>
<dbReference type="Pfam" id="PF00990">
    <property type="entry name" value="GGDEF"/>
    <property type="match status" value="1"/>
</dbReference>
<accession>A0A917QH81</accession>
<dbReference type="InterPro" id="IPR035965">
    <property type="entry name" value="PAS-like_dom_sf"/>
</dbReference>
<dbReference type="InterPro" id="IPR029787">
    <property type="entry name" value="Nucleotide_cyclase"/>
</dbReference>
<feature type="compositionally biased region" description="Gly residues" evidence="1">
    <location>
        <begin position="49"/>
        <end position="66"/>
    </location>
</feature>
<feature type="region of interest" description="Disordered" evidence="1">
    <location>
        <begin position="1"/>
        <end position="76"/>
    </location>
</feature>
<feature type="transmembrane region" description="Helical" evidence="2">
    <location>
        <begin position="286"/>
        <end position="306"/>
    </location>
</feature>
<dbReference type="CDD" id="cd00130">
    <property type="entry name" value="PAS"/>
    <property type="match status" value="1"/>
</dbReference>
<reference evidence="6" key="2">
    <citation type="submission" date="2020-09" db="EMBL/GenBank/DDBJ databases">
        <authorList>
            <person name="Sun Q."/>
            <person name="Ohkuma M."/>
        </authorList>
    </citation>
    <scope>NUCLEOTIDE SEQUENCE</scope>
    <source>
        <strain evidence="6">JCM 3035</strain>
    </source>
</reference>
<feature type="transmembrane region" description="Helical" evidence="2">
    <location>
        <begin position="422"/>
        <end position="443"/>
    </location>
</feature>
<dbReference type="RefSeq" id="WP_246567268.1">
    <property type="nucleotide sequence ID" value="NZ_BMPQ01000002.1"/>
</dbReference>
<gene>
    <name evidence="6" type="ORF">GCM10010094_08200</name>
</gene>
<evidence type="ECO:0000313" key="6">
    <source>
        <dbReference type="EMBL" id="GGK50337.1"/>
    </source>
</evidence>
<dbReference type="InterPro" id="IPR001633">
    <property type="entry name" value="EAL_dom"/>
</dbReference>
<dbReference type="SUPFAM" id="SSF141868">
    <property type="entry name" value="EAL domain-like"/>
    <property type="match status" value="1"/>
</dbReference>
<dbReference type="EMBL" id="BMPQ01000002">
    <property type="protein sequence ID" value="GGK50337.1"/>
    <property type="molecule type" value="Genomic_DNA"/>
</dbReference>
<feature type="transmembrane region" description="Helical" evidence="2">
    <location>
        <begin position="185"/>
        <end position="206"/>
    </location>
</feature>
<dbReference type="PANTHER" id="PTHR44757">
    <property type="entry name" value="DIGUANYLATE CYCLASE DGCP"/>
    <property type="match status" value="1"/>
</dbReference>